<dbReference type="SMART" id="SM00409">
    <property type="entry name" value="IG"/>
    <property type="match status" value="1"/>
</dbReference>
<protein>
    <recommendedName>
        <fullName evidence="4">Ig-like domain-containing protein</fullName>
    </recommendedName>
</protein>
<keyword evidence="3" id="KW-1280">Immunoglobulin</keyword>
<dbReference type="InterPro" id="IPR036179">
    <property type="entry name" value="Ig-like_dom_sf"/>
</dbReference>
<sequence length="186" mass="19831">MSQCTQWEWGFLLGQGHLGGGCAEHPKKGSLCSLRSISFVIGHPFLLSGSRGEVVLTQSPTSVSVSPGERVTISCQASQSVKHSDGKTYLNWLLQKPGQSPQLLISWATNLASGVPARFSGSRSGTDFTLSISSMKPEDAAVYYCQQGYKEPPTVAYSQTKTSQGSGQMSSEAPAPQLLPLPQILL</sequence>
<reference evidence="5" key="3">
    <citation type="submission" date="2025-09" db="UniProtKB">
        <authorList>
            <consortium name="Ensembl"/>
        </authorList>
    </citation>
    <scope>IDENTIFICATION</scope>
</reference>
<evidence type="ECO:0000313" key="5">
    <source>
        <dbReference type="Ensembl" id="ENSMODP00000053650.1"/>
    </source>
</evidence>
<reference evidence="5" key="2">
    <citation type="submission" date="2025-08" db="UniProtKB">
        <authorList>
            <consortium name="Ensembl"/>
        </authorList>
    </citation>
    <scope>IDENTIFICATION</scope>
</reference>
<organism evidence="5 6">
    <name type="scientific">Monodelphis domestica</name>
    <name type="common">Gray short-tailed opossum</name>
    <dbReference type="NCBI Taxonomy" id="13616"/>
    <lineage>
        <taxon>Eukaryota</taxon>
        <taxon>Metazoa</taxon>
        <taxon>Chordata</taxon>
        <taxon>Craniata</taxon>
        <taxon>Vertebrata</taxon>
        <taxon>Euteleostomi</taxon>
        <taxon>Mammalia</taxon>
        <taxon>Metatheria</taxon>
        <taxon>Didelphimorphia</taxon>
        <taxon>Didelphidae</taxon>
        <taxon>Monodelphis</taxon>
    </lineage>
</organism>
<dbReference type="GO" id="GO:0005886">
    <property type="term" value="C:plasma membrane"/>
    <property type="evidence" value="ECO:0007669"/>
    <property type="project" value="UniProtKB-ARBA"/>
</dbReference>
<dbReference type="FunCoup" id="A0A5F8H192">
    <property type="interactions" value="371"/>
</dbReference>
<evidence type="ECO:0000256" key="1">
    <source>
        <dbReference type="ARBA" id="ARBA00022859"/>
    </source>
</evidence>
<dbReference type="AlphaFoldDB" id="A0A5F8H192"/>
<feature type="domain" description="Ig-like" evidence="4">
    <location>
        <begin position="44"/>
        <end position="156"/>
    </location>
</feature>
<dbReference type="Bgee" id="ENSMODG00000025774">
    <property type="expression patterns" value="Expressed in blood and 1 other cell type or tissue"/>
</dbReference>
<evidence type="ECO:0000256" key="2">
    <source>
        <dbReference type="ARBA" id="ARBA00023130"/>
    </source>
</evidence>
<evidence type="ECO:0000313" key="6">
    <source>
        <dbReference type="Proteomes" id="UP000002280"/>
    </source>
</evidence>
<reference evidence="5 6" key="1">
    <citation type="journal article" date="2007" name="Nature">
        <title>Genome of the marsupial Monodelphis domestica reveals innovation in non-coding sequences.</title>
        <authorList>
            <person name="Mikkelsen T.S."/>
            <person name="Wakefield M.J."/>
            <person name="Aken B."/>
            <person name="Amemiya C.T."/>
            <person name="Chang J.L."/>
            <person name="Duke S."/>
            <person name="Garber M."/>
            <person name="Gentles A.J."/>
            <person name="Goodstadt L."/>
            <person name="Heger A."/>
            <person name="Jurka J."/>
            <person name="Kamal M."/>
            <person name="Mauceli E."/>
            <person name="Searle S.M."/>
            <person name="Sharpe T."/>
            <person name="Baker M.L."/>
            <person name="Batzer M.A."/>
            <person name="Benos P.V."/>
            <person name="Belov K."/>
            <person name="Clamp M."/>
            <person name="Cook A."/>
            <person name="Cuff J."/>
            <person name="Das R."/>
            <person name="Davidow L."/>
            <person name="Deakin J.E."/>
            <person name="Fazzari M.J."/>
            <person name="Glass J.L."/>
            <person name="Grabherr M."/>
            <person name="Greally J.M."/>
            <person name="Gu W."/>
            <person name="Hore T.A."/>
            <person name="Huttley G.A."/>
            <person name="Kleber M."/>
            <person name="Jirtle R.L."/>
            <person name="Koina E."/>
            <person name="Lee J.T."/>
            <person name="Mahony S."/>
            <person name="Marra M.A."/>
            <person name="Miller R.D."/>
            <person name="Nicholls R.D."/>
            <person name="Oda M."/>
            <person name="Papenfuss A.T."/>
            <person name="Parra Z.E."/>
            <person name="Pollock D.D."/>
            <person name="Ray D.A."/>
            <person name="Schein J.E."/>
            <person name="Speed T.P."/>
            <person name="Thompson K."/>
            <person name="VandeBerg J.L."/>
            <person name="Wade C.M."/>
            <person name="Walker J.A."/>
            <person name="Waters P.D."/>
            <person name="Webber C."/>
            <person name="Weidman J.R."/>
            <person name="Xie X."/>
            <person name="Zody M.C."/>
            <person name="Baldwin J."/>
            <person name="Abdouelleil A."/>
            <person name="Abdulkadir J."/>
            <person name="Abebe A."/>
            <person name="Abera B."/>
            <person name="Abreu J."/>
            <person name="Acer S.C."/>
            <person name="Aftuck L."/>
            <person name="Alexander A."/>
            <person name="An P."/>
            <person name="Anderson E."/>
            <person name="Anderson S."/>
            <person name="Arachi H."/>
            <person name="Azer M."/>
            <person name="Bachantsang P."/>
            <person name="Barry A."/>
            <person name="Bayul T."/>
            <person name="Berlin A."/>
            <person name="Bessette D."/>
            <person name="Bloom T."/>
            <person name="Bloom T."/>
            <person name="Boguslavskiy L."/>
            <person name="Bonnet C."/>
            <person name="Boukhgalter B."/>
            <person name="Bourzgui I."/>
            <person name="Brown A."/>
            <person name="Cahill P."/>
            <person name="Channer S."/>
            <person name="Cheshatsang Y."/>
            <person name="Chuda L."/>
            <person name="Citroen M."/>
            <person name="Collymore A."/>
            <person name="Cooke P."/>
            <person name="Costello M."/>
            <person name="D'Aco K."/>
            <person name="Daza R."/>
            <person name="De Haan G."/>
            <person name="DeGray S."/>
            <person name="DeMaso C."/>
            <person name="Dhargay N."/>
            <person name="Dooley K."/>
            <person name="Dooley E."/>
            <person name="Doricent M."/>
            <person name="Dorje P."/>
            <person name="Dorjee K."/>
            <person name="Dupes A."/>
            <person name="Elong R."/>
            <person name="Falk J."/>
            <person name="Farina A."/>
            <person name="Faro S."/>
            <person name="Ferguson D."/>
            <person name="Fisher S."/>
            <person name="Foley C.D."/>
            <person name="Franke A."/>
            <person name="Friedrich D."/>
            <person name="Gadbois L."/>
            <person name="Gearin G."/>
            <person name="Gearin C.R."/>
            <person name="Giannoukos G."/>
            <person name="Goode T."/>
            <person name="Graham J."/>
            <person name="Grandbois E."/>
            <person name="Grewal S."/>
            <person name="Gyaltsen K."/>
            <person name="Hafez N."/>
            <person name="Hagos B."/>
            <person name="Hall J."/>
            <person name="Henson C."/>
            <person name="Hollinger A."/>
            <person name="Honan T."/>
            <person name="Huard M.D."/>
            <person name="Hughes L."/>
            <person name="Hurhula B."/>
            <person name="Husby M.E."/>
            <person name="Kamat A."/>
            <person name="Kanga B."/>
            <person name="Kashin S."/>
            <person name="Khazanovich D."/>
            <person name="Kisner P."/>
            <person name="Lance K."/>
            <person name="Lara M."/>
            <person name="Lee W."/>
            <person name="Lennon N."/>
            <person name="Letendre F."/>
            <person name="LeVine R."/>
            <person name="Lipovsky A."/>
            <person name="Liu X."/>
            <person name="Liu J."/>
            <person name="Liu S."/>
            <person name="Lokyitsang T."/>
            <person name="Lokyitsang Y."/>
            <person name="Lubonja R."/>
            <person name="Lui A."/>
            <person name="MacDonald P."/>
            <person name="Magnisalis V."/>
            <person name="Maru K."/>
            <person name="Matthews C."/>
            <person name="McCusker W."/>
            <person name="McDonough S."/>
            <person name="Mehta T."/>
            <person name="Meldrim J."/>
            <person name="Meneus L."/>
            <person name="Mihai O."/>
            <person name="Mihalev A."/>
            <person name="Mihova T."/>
            <person name="Mittelman R."/>
            <person name="Mlenga V."/>
            <person name="Montmayeur A."/>
            <person name="Mulrain L."/>
            <person name="Navidi A."/>
            <person name="Naylor J."/>
            <person name="Negash T."/>
            <person name="Nguyen T."/>
            <person name="Nguyen N."/>
            <person name="Nicol R."/>
            <person name="Norbu C."/>
            <person name="Norbu N."/>
            <person name="Novod N."/>
            <person name="O'Neill B."/>
            <person name="Osman S."/>
            <person name="Markiewicz E."/>
            <person name="Oyono O.L."/>
            <person name="Patti C."/>
            <person name="Phunkhang P."/>
            <person name="Pierre F."/>
            <person name="Priest M."/>
            <person name="Raghuraman S."/>
            <person name="Rege F."/>
            <person name="Reyes R."/>
            <person name="Rise C."/>
            <person name="Rogov P."/>
            <person name="Ross K."/>
            <person name="Ryan E."/>
            <person name="Settipalli S."/>
            <person name="Shea T."/>
            <person name="Sherpa N."/>
            <person name="Shi L."/>
            <person name="Shih D."/>
            <person name="Sparrow T."/>
            <person name="Spaulding J."/>
            <person name="Stalker J."/>
            <person name="Stange-Thomann N."/>
            <person name="Stavropoulos S."/>
            <person name="Stone C."/>
            <person name="Strader C."/>
            <person name="Tesfaye S."/>
            <person name="Thomson T."/>
            <person name="Thoulutsang Y."/>
            <person name="Thoulutsang D."/>
            <person name="Topham K."/>
            <person name="Topping I."/>
            <person name="Tsamla T."/>
            <person name="Vassiliev H."/>
            <person name="Vo A."/>
            <person name="Wangchuk T."/>
            <person name="Wangdi T."/>
            <person name="Weiand M."/>
            <person name="Wilkinson J."/>
            <person name="Wilson A."/>
            <person name="Yadav S."/>
            <person name="Young G."/>
            <person name="Yu Q."/>
            <person name="Zembek L."/>
            <person name="Zhong D."/>
            <person name="Zimmer A."/>
            <person name="Zwirko Z."/>
            <person name="Jaffe D.B."/>
            <person name="Alvarez P."/>
            <person name="Brockman W."/>
            <person name="Butler J."/>
            <person name="Chin C."/>
            <person name="Gnerre S."/>
            <person name="MacCallum I."/>
            <person name="Graves J.A."/>
            <person name="Ponting C.P."/>
            <person name="Breen M."/>
            <person name="Samollow P.B."/>
            <person name="Lander E.S."/>
            <person name="Lindblad-Toh K."/>
        </authorList>
    </citation>
    <scope>NUCLEOTIDE SEQUENCE [LARGE SCALE GENOMIC DNA]</scope>
</reference>
<dbReference type="InterPro" id="IPR003599">
    <property type="entry name" value="Ig_sub"/>
</dbReference>
<dbReference type="SMART" id="SM00406">
    <property type="entry name" value="IGv"/>
    <property type="match status" value="1"/>
</dbReference>
<accession>A0A5F8H192</accession>
<dbReference type="Ensembl" id="ENSMODT00000078650.1">
    <property type="protein sequence ID" value="ENSMODP00000053650.1"/>
    <property type="gene ID" value="ENSMODG00000025774.2"/>
</dbReference>
<dbReference type="PROSITE" id="PS50835">
    <property type="entry name" value="IG_LIKE"/>
    <property type="match status" value="1"/>
</dbReference>
<proteinExistence type="predicted"/>
<dbReference type="InterPro" id="IPR007110">
    <property type="entry name" value="Ig-like_dom"/>
</dbReference>
<keyword evidence="6" id="KW-1185">Reference proteome</keyword>
<dbReference type="GO" id="GO:0006955">
    <property type="term" value="P:immune response"/>
    <property type="evidence" value="ECO:0000318"/>
    <property type="project" value="GO_Central"/>
</dbReference>
<keyword evidence="1" id="KW-0391">Immunity</keyword>
<dbReference type="SUPFAM" id="SSF48726">
    <property type="entry name" value="Immunoglobulin"/>
    <property type="match status" value="1"/>
</dbReference>
<dbReference type="Gene3D" id="2.60.40.10">
    <property type="entry name" value="Immunoglobulins"/>
    <property type="match status" value="1"/>
</dbReference>
<dbReference type="Proteomes" id="UP000002280">
    <property type="component" value="Chromosome 1"/>
</dbReference>
<keyword evidence="2" id="KW-1064">Adaptive immunity</keyword>
<dbReference type="GO" id="GO:0005576">
    <property type="term" value="C:extracellular region"/>
    <property type="evidence" value="ECO:0007669"/>
    <property type="project" value="UniProtKB-ARBA"/>
</dbReference>
<evidence type="ECO:0000256" key="3">
    <source>
        <dbReference type="ARBA" id="ARBA00043265"/>
    </source>
</evidence>
<dbReference type="InterPro" id="IPR013106">
    <property type="entry name" value="Ig_V-set"/>
</dbReference>
<dbReference type="PANTHER" id="PTHR23267">
    <property type="entry name" value="IMMUNOGLOBULIN LIGHT CHAIN"/>
    <property type="match status" value="1"/>
</dbReference>
<dbReference type="Pfam" id="PF07686">
    <property type="entry name" value="V-set"/>
    <property type="match status" value="1"/>
</dbReference>
<name>A0A5F8H192_MONDO</name>
<dbReference type="InParanoid" id="A0A5F8H192"/>
<evidence type="ECO:0000259" key="4">
    <source>
        <dbReference type="PROSITE" id="PS50835"/>
    </source>
</evidence>
<dbReference type="GO" id="GO:0019814">
    <property type="term" value="C:immunoglobulin complex"/>
    <property type="evidence" value="ECO:0000318"/>
    <property type="project" value="GO_Central"/>
</dbReference>
<dbReference type="InterPro" id="IPR050150">
    <property type="entry name" value="IgV_Light_Chain"/>
</dbReference>
<dbReference type="GO" id="GO:0002250">
    <property type="term" value="P:adaptive immune response"/>
    <property type="evidence" value="ECO:0007669"/>
    <property type="project" value="UniProtKB-KW"/>
</dbReference>
<dbReference type="GeneTree" id="ENSGT00940000153770"/>
<dbReference type="InterPro" id="IPR013783">
    <property type="entry name" value="Ig-like_fold"/>
</dbReference>
<dbReference type="FunFam" id="2.60.40.10:FF:000350">
    <property type="entry name" value="Immunoglobulin kappa chain variable 18-36"/>
    <property type="match status" value="1"/>
</dbReference>